<gene>
    <name evidence="1" type="ORF">SAMN05444266_101141</name>
</gene>
<accession>A0A1M6VBG9</accession>
<evidence type="ECO:0000313" key="1">
    <source>
        <dbReference type="EMBL" id="SHK78721.1"/>
    </source>
</evidence>
<proteinExistence type="predicted"/>
<keyword evidence="2" id="KW-1185">Reference proteome</keyword>
<dbReference type="OrthoDB" id="743457at2"/>
<evidence type="ECO:0000313" key="2">
    <source>
        <dbReference type="Proteomes" id="UP000184420"/>
    </source>
</evidence>
<protein>
    <submittedName>
        <fullName evidence="1">Uncharacterized protein</fullName>
    </submittedName>
</protein>
<dbReference type="Proteomes" id="UP000184420">
    <property type="component" value="Unassembled WGS sequence"/>
</dbReference>
<dbReference type="AlphaFoldDB" id="A0A1M6VBG9"/>
<sequence length="293" mass="32042">MVNRLLGIAICLLLCLKITVAQTVIGHMYSANNGAFSWIKLGTLRLPQEGTTAVIRIYGGSGYNGLKEQMASAEIHIRTSNSGVNSEGFAFSAYAFRTGWLAPMEKVKILPNAPGGAATAYDIYLYYGPYAGYSMYEAVSLGGEWTRVEQTSTDPGTAAYDVPFQYSVFNDVNLANAFFVSYSSGNVGIGSPASSTSKLSVKGEIKATKVRVTTSDWPDYVFAQDFQLRPISDLASYIAAHQHLPEIPAAEKIEKEGLDVGEMNKLLLKKIEEMSLYIIQLDKRVKELEAEKK</sequence>
<reference evidence="1 2" key="1">
    <citation type="submission" date="2016-11" db="EMBL/GenBank/DDBJ databases">
        <authorList>
            <person name="Jaros S."/>
            <person name="Januszkiewicz K."/>
            <person name="Wedrychowicz H."/>
        </authorList>
    </citation>
    <scope>NUCLEOTIDE SEQUENCE [LARGE SCALE GENOMIC DNA]</scope>
    <source>
        <strain evidence="1 2">DSM 27406</strain>
    </source>
</reference>
<organism evidence="1 2">
    <name type="scientific">Chitinophaga jiangningensis</name>
    <dbReference type="NCBI Taxonomy" id="1419482"/>
    <lineage>
        <taxon>Bacteria</taxon>
        <taxon>Pseudomonadati</taxon>
        <taxon>Bacteroidota</taxon>
        <taxon>Chitinophagia</taxon>
        <taxon>Chitinophagales</taxon>
        <taxon>Chitinophagaceae</taxon>
        <taxon>Chitinophaga</taxon>
    </lineage>
</organism>
<name>A0A1M6VBG9_9BACT</name>
<dbReference type="EMBL" id="FRBL01000001">
    <property type="protein sequence ID" value="SHK78721.1"/>
    <property type="molecule type" value="Genomic_DNA"/>
</dbReference>
<dbReference type="RefSeq" id="WP_143159777.1">
    <property type="nucleotide sequence ID" value="NZ_FRBL01000001.1"/>
</dbReference>
<dbReference type="STRING" id="1419482.SAMN05444266_101141"/>